<accession>A0A9W6UBU1</accession>
<dbReference type="AlphaFoldDB" id="A0A9W6UBU1"/>
<feature type="compositionally biased region" description="Low complexity" evidence="2">
    <location>
        <begin position="565"/>
        <end position="579"/>
    </location>
</feature>
<dbReference type="InterPro" id="IPR032675">
    <property type="entry name" value="LRR_dom_sf"/>
</dbReference>
<keyword evidence="4" id="KW-1185">Reference proteome</keyword>
<feature type="coiled-coil region" evidence="1">
    <location>
        <begin position="184"/>
        <end position="211"/>
    </location>
</feature>
<reference evidence="3" key="1">
    <citation type="submission" date="2023-04" db="EMBL/GenBank/DDBJ databases">
        <title>Phytophthora fragariaefolia NBRC 109709.</title>
        <authorList>
            <person name="Ichikawa N."/>
            <person name="Sato H."/>
            <person name="Tonouchi N."/>
        </authorList>
    </citation>
    <scope>NUCLEOTIDE SEQUENCE</scope>
    <source>
        <strain evidence="3">NBRC 109709</strain>
    </source>
</reference>
<name>A0A9W6UBU1_9STRA</name>
<evidence type="ECO:0000256" key="1">
    <source>
        <dbReference type="SAM" id="Coils"/>
    </source>
</evidence>
<evidence type="ECO:0000256" key="2">
    <source>
        <dbReference type="SAM" id="MobiDB-lite"/>
    </source>
</evidence>
<gene>
    <name evidence="3" type="ORF">Pfra01_000664500</name>
</gene>
<feature type="compositionally biased region" description="Polar residues" evidence="2">
    <location>
        <begin position="447"/>
        <end position="478"/>
    </location>
</feature>
<feature type="compositionally biased region" description="Polar residues" evidence="2">
    <location>
        <begin position="492"/>
        <end position="510"/>
    </location>
</feature>
<feature type="region of interest" description="Disordered" evidence="2">
    <location>
        <begin position="554"/>
        <end position="579"/>
    </location>
</feature>
<organism evidence="3 4">
    <name type="scientific">Phytophthora fragariaefolia</name>
    <dbReference type="NCBI Taxonomy" id="1490495"/>
    <lineage>
        <taxon>Eukaryota</taxon>
        <taxon>Sar</taxon>
        <taxon>Stramenopiles</taxon>
        <taxon>Oomycota</taxon>
        <taxon>Peronosporomycetes</taxon>
        <taxon>Peronosporales</taxon>
        <taxon>Peronosporaceae</taxon>
        <taxon>Phytophthora</taxon>
    </lineage>
</organism>
<evidence type="ECO:0000313" key="3">
    <source>
        <dbReference type="EMBL" id="GMF30232.1"/>
    </source>
</evidence>
<evidence type="ECO:0000313" key="4">
    <source>
        <dbReference type="Proteomes" id="UP001165121"/>
    </source>
</evidence>
<dbReference type="Gene3D" id="3.80.10.10">
    <property type="entry name" value="Ribonuclease Inhibitor"/>
    <property type="match status" value="1"/>
</dbReference>
<proteinExistence type="predicted"/>
<keyword evidence="1" id="KW-0175">Coiled coil</keyword>
<protein>
    <submittedName>
        <fullName evidence="3">Unnamed protein product</fullName>
    </submittedName>
</protein>
<feature type="region of interest" description="Disordered" evidence="2">
    <location>
        <begin position="440"/>
        <end position="523"/>
    </location>
</feature>
<dbReference type="SUPFAM" id="SSF52047">
    <property type="entry name" value="RNI-like"/>
    <property type="match status" value="1"/>
</dbReference>
<dbReference type="EMBL" id="BSXT01000570">
    <property type="protein sequence ID" value="GMF30232.1"/>
    <property type="molecule type" value="Genomic_DNA"/>
</dbReference>
<dbReference type="OrthoDB" id="167407at2759"/>
<comment type="caution">
    <text evidence="3">The sequence shown here is derived from an EMBL/GenBank/DDBJ whole genome shotgun (WGS) entry which is preliminary data.</text>
</comment>
<dbReference type="Proteomes" id="UP001165121">
    <property type="component" value="Unassembled WGS sequence"/>
</dbReference>
<sequence>MQDQFAAAVESNDIIKSALEQMQDPPMTQMKHIDAHSEVCHVSGSMYLHLAREKYLMEAPYPIELLADHTAAHVLSECTPSSTTITGARKKKFSPFRVSCSTLKMKDNQQEEVISDQMDQIVLLSTDSNDVSGATYLNRSKINAFLEVIQSSAARKKFKTLIIGKLAECLNKLRELAHRSASESAAQQASIQMLQHEVANLQQKLKCSVDSSNNNDLEGGGNTAANSQHYHYRVRQFLQKIVDLYTEKQHENDQRQMTFLTQPLSSDMLITGAHTSYNKSSSSPDDRLCLADCGLNDEDLEQLLLKIVVSGVRFREIVLDSNCLSDIGAQHVADFLEKSPATLRVVSLAGNKRITRRGFDAIKRGLLRHKRVQRVQENELGSQNGVVLCGLALEPDFEESGSATEVFRVVLPVPYQEAGENLRKATAEDVDAMTDKLRQLGFRYKSRNPSASSRQRPTSYSNKTRVTNLHSQSYSGVSTARPAVNSDRRASLPSSSGTRKTPAFTSNETSASRRRSLPTTGGIRNILNSQRQQIKQQQDFRFQSLEAAIRRASAPQFRHQASHPSSSSRGNTVSSNNRRIFAKAHINTIRGLRR</sequence>